<dbReference type="KEGG" id="spue:AB5L97_11215"/>
<protein>
    <submittedName>
        <fullName evidence="1">DUF1697 domain-containing protein</fullName>
    </submittedName>
</protein>
<organism evidence="1">
    <name type="scientific">Sinomonas puerhi</name>
    <dbReference type="NCBI Taxonomy" id="3238584"/>
    <lineage>
        <taxon>Bacteria</taxon>
        <taxon>Bacillati</taxon>
        <taxon>Actinomycetota</taxon>
        <taxon>Actinomycetes</taxon>
        <taxon>Micrococcales</taxon>
        <taxon>Micrococcaceae</taxon>
        <taxon>Sinomonas</taxon>
    </lineage>
</organism>
<name>A0AB39L0I2_9MICC</name>
<accession>A0AB39L0I2</accession>
<sequence>MAEYAVFLRGVNVGGITLKMADVRATLAALPVSGVKTLLASGNAILSAEKTTNEVKDLVERALRSDFGYDAWVVVLPRDEVDSLVAACPYPADGPAVHAYITLASDPTALDGLLDTAAALAESRPETGSSAETEHTRLSPMALAWRCPKGSTLDAPISKASAKPAFKATTTTRNLRTLLKVQAAFA</sequence>
<dbReference type="PANTHER" id="PTHR36439:SF1">
    <property type="entry name" value="DUF1697 DOMAIN-CONTAINING PROTEIN"/>
    <property type="match status" value="1"/>
</dbReference>
<dbReference type="Pfam" id="PF08002">
    <property type="entry name" value="DUF1697"/>
    <property type="match status" value="1"/>
</dbReference>
<dbReference type="Gene3D" id="3.30.70.1280">
    <property type="entry name" value="SP0830-like domains"/>
    <property type="match status" value="1"/>
</dbReference>
<proteinExistence type="predicted"/>
<dbReference type="SUPFAM" id="SSF160379">
    <property type="entry name" value="SP0830-like"/>
    <property type="match status" value="1"/>
</dbReference>
<dbReference type="AlphaFoldDB" id="A0AB39L0I2"/>
<reference evidence="1" key="1">
    <citation type="submission" date="2024-07" db="EMBL/GenBank/DDBJ databases">
        <authorList>
            <person name="fu j."/>
        </authorList>
    </citation>
    <scope>NUCLEOTIDE SEQUENCE</scope>
    <source>
        <strain evidence="1">P10A9</strain>
    </source>
</reference>
<dbReference type="EMBL" id="CP163302">
    <property type="protein sequence ID" value="XDP43874.1"/>
    <property type="molecule type" value="Genomic_DNA"/>
</dbReference>
<dbReference type="PIRSF" id="PIRSF008502">
    <property type="entry name" value="UCP008502"/>
    <property type="match status" value="1"/>
</dbReference>
<dbReference type="InterPro" id="IPR012545">
    <property type="entry name" value="DUF1697"/>
</dbReference>
<gene>
    <name evidence="1" type="ORF">AB5L97_11215</name>
</gene>
<dbReference type="PANTHER" id="PTHR36439">
    <property type="entry name" value="BLL4334 PROTEIN"/>
    <property type="match status" value="1"/>
</dbReference>
<dbReference type="RefSeq" id="WP_369044743.1">
    <property type="nucleotide sequence ID" value="NZ_CP163302.1"/>
</dbReference>
<evidence type="ECO:0000313" key="1">
    <source>
        <dbReference type="EMBL" id="XDP43874.1"/>
    </source>
</evidence>